<organism evidence="1">
    <name type="scientific">marine sediment metagenome</name>
    <dbReference type="NCBI Taxonomy" id="412755"/>
    <lineage>
        <taxon>unclassified sequences</taxon>
        <taxon>metagenomes</taxon>
        <taxon>ecological metagenomes</taxon>
    </lineage>
</organism>
<protein>
    <submittedName>
        <fullName evidence="1">Uncharacterized protein</fullName>
    </submittedName>
</protein>
<comment type="caution">
    <text evidence="1">The sequence shown here is derived from an EMBL/GenBank/DDBJ whole genome shotgun (WGS) entry which is preliminary data.</text>
</comment>
<feature type="non-terminal residue" evidence="1">
    <location>
        <position position="1"/>
    </location>
</feature>
<name>A0A0F8XMB9_9ZZZZ</name>
<dbReference type="AlphaFoldDB" id="A0A0F8XMB9"/>
<accession>A0A0F8XMB9</accession>
<gene>
    <name evidence="1" type="ORF">LCGC14_3005890</name>
</gene>
<evidence type="ECO:0000313" key="1">
    <source>
        <dbReference type="EMBL" id="KKK62280.1"/>
    </source>
</evidence>
<proteinExistence type="predicted"/>
<sequence length="122" mass="13541">QEERGANPFAEDDGVTRNAVGKHESKCVVHLLAHHQLAADEDEIVDFSSSSGGISLDDTPQGKIVYVSVGRGWRKGRILSFDGETYKVHTKRGVVEVGEDRILTQEEKNALSRSPQNTRIRR</sequence>
<dbReference type="EMBL" id="LAZR01062069">
    <property type="protein sequence ID" value="KKK62280.1"/>
    <property type="molecule type" value="Genomic_DNA"/>
</dbReference>
<reference evidence="1" key="1">
    <citation type="journal article" date="2015" name="Nature">
        <title>Complex archaea that bridge the gap between prokaryotes and eukaryotes.</title>
        <authorList>
            <person name="Spang A."/>
            <person name="Saw J.H."/>
            <person name="Jorgensen S.L."/>
            <person name="Zaremba-Niedzwiedzka K."/>
            <person name="Martijn J."/>
            <person name="Lind A.E."/>
            <person name="van Eijk R."/>
            <person name="Schleper C."/>
            <person name="Guy L."/>
            <person name="Ettema T.J."/>
        </authorList>
    </citation>
    <scope>NUCLEOTIDE SEQUENCE</scope>
</reference>